<protein>
    <submittedName>
        <fullName evidence="1">Uncharacterized protein</fullName>
    </submittedName>
</protein>
<name>A0AA41YTL5_9HYPH</name>
<dbReference type="EMBL" id="JAMOIM010000005">
    <property type="protein sequence ID" value="MCW6508346.1"/>
    <property type="molecule type" value="Genomic_DNA"/>
</dbReference>
<proteinExistence type="predicted"/>
<keyword evidence="2" id="KW-1185">Reference proteome</keyword>
<gene>
    <name evidence="1" type="ORF">M8523_09960</name>
</gene>
<dbReference type="RefSeq" id="WP_282584712.1">
    <property type="nucleotide sequence ID" value="NZ_JAMOIM010000005.1"/>
</dbReference>
<accession>A0AA41YTL5</accession>
<dbReference type="Proteomes" id="UP001165667">
    <property type="component" value="Unassembled WGS sequence"/>
</dbReference>
<organism evidence="1 2">
    <name type="scientific">Lichenifustis flavocetrariae</name>
    <dbReference type="NCBI Taxonomy" id="2949735"/>
    <lineage>
        <taxon>Bacteria</taxon>
        <taxon>Pseudomonadati</taxon>
        <taxon>Pseudomonadota</taxon>
        <taxon>Alphaproteobacteria</taxon>
        <taxon>Hyphomicrobiales</taxon>
        <taxon>Lichenihabitantaceae</taxon>
        <taxon>Lichenifustis</taxon>
    </lineage>
</organism>
<sequence>MIHPWYEVVTAGSMFAAEEFKKSGIDVDVRWDQPLQADVSDHNQRAETNIGTAQCS</sequence>
<reference evidence="1" key="1">
    <citation type="submission" date="2022-05" db="EMBL/GenBank/DDBJ databases">
        <authorList>
            <person name="Pankratov T."/>
        </authorList>
    </citation>
    <scope>NUCLEOTIDE SEQUENCE</scope>
    <source>
        <strain evidence="1">BP6-180914</strain>
    </source>
</reference>
<evidence type="ECO:0000313" key="2">
    <source>
        <dbReference type="Proteomes" id="UP001165667"/>
    </source>
</evidence>
<dbReference type="AlphaFoldDB" id="A0AA41YTL5"/>
<evidence type="ECO:0000313" key="1">
    <source>
        <dbReference type="EMBL" id="MCW6508346.1"/>
    </source>
</evidence>
<comment type="caution">
    <text evidence="1">The sequence shown here is derived from an EMBL/GenBank/DDBJ whole genome shotgun (WGS) entry which is preliminary data.</text>
</comment>